<dbReference type="SUPFAM" id="SSF53383">
    <property type="entry name" value="PLP-dependent transferases"/>
    <property type="match status" value="1"/>
</dbReference>
<dbReference type="InterPro" id="IPR005814">
    <property type="entry name" value="Aminotrans_3"/>
</dbReference>
<comment type="catalytic activity">
    <reaction evidence="1 8">
        <text>(S)-4-amino-5-oxopentanoate = 5-aminolevulinate</text>
        <dbReference type="Rhea" id="RHEA:14265"/>
        <dbReference type="ChEBI" id="CHEBI:57501"/>
        <dbReference type="ChEBI" id="CHEBI:356416"/>
        <dbReference type="EC" id="5.4.3.8"/>
    </reaction>
</comment>
<keyword evidence="10" id="KW-1185">Reference proteome</keyword>
<keyword evidence="6 8" id="KW-0413">Isomerase</keyword>
<dbReference type="Proteomes" id="UP001519342">
    <property type="component" value="Unassembled WGS sequence"/>
</dbReference>
<evidence type="ECO:0000256" key="6">
    <source>
        <dbReference type="ARBA" id="ARBA00023235"/>
    </source>
</evidence>
<evidence type="ECO:0000256" key="1">
    <source>
        <dbReference type="ARBA" id="ARBA00001579"/>
    </source>
</evidence>
<protein>
    <recommendedName>
        <fullName evidence="8">Glutamate-1-semialdehyde 2,1-aminomutase</fullName>
        <shortName evidence="8">GSA</shortName>
        <ecNumber evidence="8">5.4.3.8</ecNumber>
    </recommendedName>
    <alternativeName>
        <fullName evidence="8">Glutamate-1-semialdehyde aminotransferase</fullName>
        <shortName evidence="8">GSA-AT</shortName>
    </alternativeName>
</protein>
<evidence type="ECO:0000256" key="8">
    <source>
        <dbReference type="HAMAP-Rule" id="MF_00375"/>
    </source>
</evidence>
<comment type="caution">
    <text evidence="9">The sequence shown here is derived from an EMBL/GenBank/DDBJ whole genome shotgun (WGS) entry which is preliminary data.</text>
</comment>
<comment type="cofactor">
    <cofactor evidence="2 8">
        <name>pyridoxal 5'-phosphate</name>
        <dbReference type="ChEBI" id="CHEBI:597326"/>
    </cofactor>
</comment>
<dbReference type="GO" id="GO:0042286">
    <property type="term" value="F:glutamate-1-semialdehyde 2,1-aminomutase activity"/>
    <property type="evidence" value="ECO:0007669"/>
    <property type="project" value="UniProtKB-EC"/>
</dbReference>
<keyword evidence="8" id="KW-0963">Cytoplasm</keyword>
<dbReference type="Gene3D" id="3.40.640.10">
    <property type="entry name" value="Type I PLP-dependent aspartate aminotransferase-like (Major domain)"/>
    <property type="match status" value="1"/>
</dbReference>
<accession>A0ABS4GEP3</accession>
<dbReference type="InterPro" id="IPR015424">
    <property type="entry name" value="PyrdxlP-dep_Trfase"/>
</dbReference>
<evidence type="ECO:0000256" key="3">
    <source>
        <dbReference type="ARBA" id="ARBA00004819"/>
    </source>
</evidence>
<evidence type="ECO:0000313" key="10">
    <source>
        <dbReference type="Proteomes" id="UP001519342"/>
    </source>
</evidence>
<dbReference type="NCBIfam" id="TIGR00713">
    <property type="entry name" value="hemL"/>
    <property type="match status" value="1"/>
</dbReference>
<dbReference type="InterPro" id="IPR015422">
    <property type="entry name" value="PyrdxlP-dep_Trfase_small"/>
</dbReference>
<proteinExistence type="inferred from homology"/>
<dbReference type="HAMAP" id="MF_00375">
    <property type="entry name" value="HemL_aminotrans_3"/>
    <property type="match status" value="1"/>
</dbReference>
<evidence type="ECO:0000313" key="9">
    <source>
        <dbReference type="EMBL" id="MBP1926167.1"/>
    </source>
</evidence>
<evidence type="ECO:0000256" key="4">
    <source>
        <dbReference type="ARBA" id="ARBA00008981"/>
    </source>
</evidence>
<comment type="subunit">
    <text evidence="8">Homodimer.</text>
</comment>
<dbReference type="EC" id="5.4.3.8" evidence="8"/>
<dbReference type="EMBL" id="JAGGKS010000005">
    <property type="protein sequence ID" value="MBP1926167.1"/>
    <property type="molecule type" value="Genomic_DNA"/>
</dbReference>
<dbReference type="PANTHER" id="PTHR43713">
    <property type="entry name" value="GLUTAMATE-1-SEMIALDEHYDE 2,1-AMINOMUTASE"/>
    <property type="match status" value="1"/>
</dbReference>
<gene>
    <name evidence="8" type="primary">hemL</name>
    <name evidence="9" type="ORF">J2Z76_002031</name>
</gene>
<evidence type="ECO:0000256" key="5">
    <source>
        <dbReference type="ARBA" id="ARBA00022898"/>
    </source>
</evidence>
<dbReference type="PROSITE" id="PS00600">
    <property type="entry name" value="AA_TRANSFER_CLASS_3"/>
    <property type="match status" value="1"/>
</dbReference>
<comment type="pathway">
    <text evidence="3">Porphyrin-containing compound metabolism; protoporphyrin-IX biosynthesis; 5-aminolevulinate from L-glutamyl-tRNA(Glu): step 2/2.</text>
</comment>
<sequence>MNKSNELFEKAVKVIPGGVNSPVRAFGSVNMNPIFIRNAKGSYIYDVDGKKYIDYISSWGPMIFGHCDEELNKVAINALEKGVSYGVPSDVEVEMAEIITQAYKGCEMVRMVNSGTEATMSAIRVARGYTGKDKIIKFEGCYHGHSDCLLVKSGSGTLTFNVQTSPGVPVDTVKHTLVCEYNNIDSVKETIEKNKGEIACIIIEPVPGNMGVVAPNIEFMRELRKITEDNNIVLIYDEVITGFRLSYGGAAELFDIVPDMVCFGKIIGGGLPVGAYGGKSEIMSMVSPVGKVYQAGTLSGNPLAMSMGIAVLNRLKNNQKLYIELENKAKKLEEGFKSNIELSGVKAVVSRYKSMLSLFFTDREVNGYSDVVTSDTEKYAKYFQSMLKSEILLPPAQYEVMFMNATLSDKDIEYTIKANLKAFMELSKY</sequence>
<evidence type="ECO:0000256" key="2">
    <source>
        <dbReference type="ARBA" id="ARBA00001933"/>
    </source>
</evidence>
<dbReference type="CDD" id="cd00610">
    <property type="entry name" value="OAT_like"/>
    <property type="match status" value="1"/>
</dbReference>
<dbReference type="PANTHER" id="PTHR43713:SF3">
    <property type="entry name" value="GLUTAMATE-1-SEMIALDEHYDE 2,1-AMINOMUTASE 1, CHLOROPLASTIC-RELATED"/>
    <property type="match status" value="1"/>
</dbReference>
<keyword evidence="7 8" id="KW-0627">Porphyrin biosynthesis</keyword>
<comment type="subcellular location">
    <subcellularLocation>
        <location evidence="8">Cytoplasm</location>
    </subcellularLocation>
</comment>
<keyword evidence="5 8" id="KW-0663">Pyridoxal phosphate</keyword>
<evidence type="ECO:0000256" key="7">
    <source>
        <dbReference type="ARBA" id="ARBA00023244"/>
    </source>
</evidence>
<dbReference type="Pfam" id="PF00202">
    <property type="entry name" value="Aminotran_3"/>
    <property type="match status" value="1"/>
</dbReference>
<organism evidence="9 10">
    <name type="scientific">Sedimentibacter acidaminivorans</name>
    <dbReference type="NCBI Taxonomy" id="913099"/>
    <lineage>
        <taxon>Bacteria</taxon>
        <taxon>Bacillati</taxon>
        <taxon>Bacillota</taxon>
        <taxon>Tissierellia</taxon>
        <taxon>Sedimentibacter</taxon>
    </lineage>
</organism>
<name>A0ABS4GEP3_9FIRM</name>
<dbReference type="InterPro" id="IPR015421">
    <property type="entry name" value="PyrdxlP-dep_Trfase_major"/>
</dbReference>
<dbReference type="RefSeq" id="WP_209511894.1">
    <property type="nucleotide sequence ID" value="NZ_JAGGKS010000005.1"/>
</dbReference>
<comment type="similarity">
    <text evidence="4 8">Belongs to the class-III pyridoxal-phosphate-dependent aminotransferase family. HemL subfamily.</text>
</comment>
<reference evidence="9 10" key="1">
    <citation type="submission" date="2021-03" db="EMBL/GenBank/DDBJ databases">
        <title>Genomic Encyclopedia of Type Strains, Phase IV (KMG-IV): sequencing the most valuable type-strain genomes for metagenomic binning, comparative biology and taxonomic classification.</title>
        <authorList>
            <person name="Goeker M."/>
        </authorList>
    </citation>
    <scope>NUCLEOTIDE SEQUENCE [LARGE SCALE GENOMIC DNA]</scope>
    <source>
        <strain evidence="9 10">DSM 24004</strain>
    </source>
</reference>
<dbReference type="InterPro" id="IPR049704">
    <property type="entry name" value="Aminotrans_3_PPA_site"/>
</dbReference>
<feature type="modified residue" description="N6-(pyridoxal phosphate)lysine" evidence="8">
    <location>
        <position position="265"/>
    </location>
</feature>
<dbReference type="InterPro" id="IPR004639">
    <property type="entry name" value="4pyrrol_synth_GluAld_NH2Trfase"/>
</dbReference>
<dbReference type="Gene3D" id="3.90.1150.10">
    <property type="entry name" value="Aspartate Aminotransferase, domain 1"/>
    <property type="match status" value="1"/>
</dbReference>
<dbReference type="NCBIfam" id="NF000818">
    <property type="entry name" value="PRK00062.1"/>
    <property type="match status" value="1"/>
</dbReference>